<name>A0A1B2HC07_9PSEU</name>
<protein>
    <submittedName>
        <fullName evidence="1">Uncharacterized protein</fullName>
    </submittedName>
</protein>
<organism evidence="1 2">
    <name type="scientific">Lentzea guizhouensis</name>
    <dbReference type="NCBI Taxonomy" id="1586287"/>
    <lineage>
        <taxon>Bacteria</taxon>
        <taxon>Bacillati</taxon>
        <taxon>Actinomycetota</taxon>
        <taxon>Actinomycetes</taxon>
        <taxon>Pseudonocardiales</taxon>
        <taxon>Pseudonocardiaceae</taxon>
        <taxon>Lentzea</taxon>
    </lineage>
</organism>
<proteinExistence type="predicted"/>
<reference evidence="1 2" key="1">
    <citation type="submission" date="2016-07" db="EMBL/GenBank/DDBJ databases">
        <title>Complete genome sequence of the Lentzea guizhouensis DHS C013.</title>
        <authorList>
            <person name="Cao C."/>
        </authorList>
    </citation>
    <scope>NUCLEOTIDE SEQUENCE [LARGE SCALE GENOMIC DNA]</scope>
    <source>
        <strain evidence="1 2">DHS C013</strain>
    </source>
</reference>
<evidence type="ECO:0000313" key="2">
    <source>
        <dbReference type="Proteomes" id="UP000093053"/>
    </source>
</evidence>
<dbReference type="AlphaFoldDB" id="A0A1B2HC07"/>
<dbReference type="RefSeq" id="WP_065913670.1">
    <property type="nucleotide sequence ID" value="NZ_CP016793.1"/>
</dbReference>
<keyword evidence="2" id="KW-1185">Reference proteome</keyword>
<dbReference type="STRING" id="1586287.BBK82_03365"/>
<gene>
    <name evidence="1" type="ORF">BBK82_03365</name>
</gene>
<accession>A0A1B2HC07</accession>
<dbReference type="Proteomes" id="UP000093053">
    <property type="component" value="Chromosome"/>
</dbReference>
<sequence length="83" mass="9431">MSRKRFGLYGPNSRDFLTYGGRILVHHDRAQLEFLVVGVPVRELPPDIPEDQTLPIRFHPEMCGVQFTADGDVAGKEQFRCTT</sequence>
<dbReference type="OrthoDB" id="4350881at2"/>
<dbReference type="EMBL" id="CP016793">
    <property type="protein sequence ID" value="ANZ35254.1"/>
    <property type="molecule type" value="Genomic_DNA"/>
</dbReference>
<evidence type="ECO:0000313" key="1">
    <source>
        <dbReference type="EMBL" id="ANZ35254.1"/>
    </source>
</evidence>
<dbReference type="KEGG" id="led:BBK82_03365"/>